<keyword evidence="3 6" id="KW-1133">Transmembrane helix</keyword>
<reference evidence="7 8" key="1">
    <citation type="submission" date="2024-04" db="EMBL/GenBank/DDBJ databases">
        <title>genome sequences of Mucor flavus KT1a and Helicostylum pulchrum KT1b strains isolated from the surface of a dry-aged beef.</title>
        <authorList>
            <person name="Toyotome T."/>
            <person name="Hosono M."/>
            <person name="Torimaru M."/>
            <person name="Fukuda K."/>
            <person name="Mikami N."/>
        </authorList>
    </citation>
    <scope>NUCLEOTIDE SEQUENCE [LARGE SCALE GENOMIC DNA]</scope>
    <source>
        <strain evidence="7 8">KT1a</strain>
    </source>
</reference>
<feature type="compositionally biased region" description="Polar residues" evidence="5">
    <location>
        <begin position="274"/>
        <end position="284"/>
    </location>
</feature>
<protein>
    <recommendedName>
        <fullName evidence="9">RTA1-like protein</fullName>
    </recommendedName>
</protein>
<evidence type="ECO:0000256" key="1">
    <source>
        <dbReference type="ARBA" id="ARBA00004141"/>
    </source>
</evidence>
<organism evidence="7 8">
    <name type="scientific">Mucor flavus</name>
    <dbReference type="NCBI Taxonomy" id="439312"/>
    <lineage>
        <taxon>Eukaryota</taxon>
        <taxon>Fungi</taxon>
        <taxon>Fungi incertae sedis</taxon>
        <taxon>Mucoromycota</taxon>
        <taxon>Mucoromycotina</taxon>
        <taxon>Mucoromycetes</taxon>
        <taxon>Mucorales</taxon>
        <taxon>Mucorineae</taxon>
        <taxon>Mucoraceae</taxon>
        <taxon>Mucor</taxon>
    </lineage>
</organism>
<keyword evidence="8" id="KW-1185">Reference proteome</keyword>
<evidence type="ECO:0000256" key="3">
    <source>
        <dbReference type="ARBA" id="ARBA00022989"/>
    </source>
</evidence>
<comment type="caution">
    <text evidence="7">The sequence shown here is derived from an EMBL/GenBank/DDBJ whole genome shotgun (WGS) entry which is preliminary data.</text>
</comment>
<evidence type="ECO:0008006" key="9">
    <source>
        <dbReference type="Google" id="ProtNLM"/>
    </source>
</evidence>
<feature type="transmembrane region" description="Helical" evidence="6">
    <location>
        <begin position="46"/>
        <end position="65"/>
    </location>
</feature>
<evidence type="ECO:0000256" key="5">
    <source>
        <dbReference type="SAM" id="MobiDB-lite"/>
    </source>
</evidence>
<keyword evidence="4 6" id="KW-0472">Membrane</keyword>
<evidence type="ECO:0000256" key="2">
    <source>
        <dbReference type="ARBA" id="ARBA00022692"/>
    </source>
</evidence>
<feature type="transmembrane region" description="Helical" evidence="6">
    <location>
        <begin position="119"/>
        <end position="138"/>
    </location>
</feature>
<dbReference type="Proteomes" id="UP001473302">
    <property type="component" value="Unassembled WGS sequence"/>
</dbReference>
<gene>
    <name evidence="7" type="ORF">MFLAVUS_009804</name>
</gene>
<feature type="transmembrane region" description="Helical" evidence="6">
    <location>
        <begin position="150"/>
        <end position="176"/>
    </location>
</feature>
<evidence type="ECO:0000313" key="7">
    <source>
        <dbReference type="EMBL" id="GAA5816278.1"/>
    </source>
</evidence>
<feature type="transmembrane region" description="Helical" evidence="6">
    <location>
        <begin position="233"/>
        <end position="257"/>
    </location>
</feature>
<feature type="region of interest" description="Disordered" evidence="5">
    <location>
        <begin position="273"/>
        <end position="294"/>
    </location>
</feature>
<dbReference type="InterPro" id="IPR007568">
    <property type="entry name" value="RTA1"/>
</dbReference>
<dbReference type="EMBL" id="BAABUK010000031">
    <property type="protein sequence ID" value="GAA5816278.1"/>
    <property type="molecule type" value="Genomic_DNA"/>
</dbReference>
<evidence type="ECO:0000256" key="4">
    <source>
        <dbReference type="ARBA" id="ARBA00023136"/>
    </source>
</evidence>
<comment type="subcellular location">
    <subcellularLocation>
        <location evidence="1">Membrane</location>
        <topology evidence="1">Multi-pass membrane protein</topology>
    </subcellularLocation>
</comment>
<name>A0ABP9ZAY7_9FUNG</name>
<feature type="transmembrane region" description="Helical" evidence="6">
    <location>
        <begin position="77"/>
        <end position="98"/>
    </location>
</feature>
<dbReference type="Pfam" id="PF04479">
    <property type="entry name" value="RTA1"/>
    <property type="match status" value="1"/>
</dbReference>
<sequence>MEHKNQVLRFYGAVPNLPLAYISLVVYMLFAIFFTIRIYRSKSARFLYILPFTALMEAGGYAMRIVCAVDYTDLGRFLGSTVLLLLAPNALALVNYKAIGEIIRLSNVKTNKFFLKTKFVTWFFFSSDLLAFLLQGAGSSMQTSYKAMKIGVAITLVGLSVQLFFLACFAVITVYVHRNSNYNYTVEGNSNPKKKLILCLYVTLAFIYIRSIYRVAEYATGYTGPIARSEWAFYVFDTLMIVSSFVVYCFFFIGNYLPKRGAVEMINQDDKTQISHSDSTSHMNYSGDIESNKV</sequence>
<accession>A0ABP9ZAY7</accession>
<feature type="transmembrane region" description="Helical" evidence="6">
    <location>
        <begin position="196"/>
        <end position="213"/>
    </location>
</feature>
<evidence type="ECO:0000256" key="6">
    <source>
        <dbReference type="SAM" id="Phobius"/>
    </source>
</evidence>
<evidence type="ECO:0000313" key="8">
    <source>
        <dbReference type="Proteomes" id="UP001473302"/>
    </source>
</evidence>
<dbReference type="PANTHER" id="PTHR31465">
    <property type="entry name" value="PROTEIN RTA1-RELATED"/>
    <property type="match status" value="1"/>
</dbReference>
<keyword evidence="2 6" id="KW-0812">Transmembrane</keyword>
<feature type="transmembrane region" description="Helical" evidence="6">
    <location>
        <begin position="20"/>
        <end position="39"/>
    </location>
</feature>
<dbReference type="PANTHER" id="PTHR31465:SF1">
    <property type="entry name" value="PROTEIN RTA1-RELATED"/>
    <property type="match status" value="1"/>
</dbReference>
<proteinExistence type="predicted"/>